<keyword evidence="11 22" id="KW-0418">Kinase</keyword>
<dbReference type="InterPro" id="IPR008271">
    <property type="entry name" value="Ser/Thr_kinase_AS"/>
</dbReference>
<keyword evidence="13 20" id="KW-1133">Transmembrane helix</keyword>
<dbReference type="Pfam" id="PF11721">
    <property type="entry name" value="Malectin"/>
    <property type="match status" value="1"/>
</dbReference>
<keyword evidence="16" id="KW-0325">Glycoprotein</keyword>
<evidence type="ECO:0000259" key="21">
    <source>
        <dbReference type="PROSITE" id="PS50011"/>
    </source>
</evidence>
<comment type="catalytic activity">
    <reaction evidence="18">
        <text>L-seryl-[protein] + ATP = O-phospho-L-seryl-[protein] + ADP + H(+)</text>
        <dbReference type="Rhea" id="RHEA:17989"/>
        <dbReference type="Rhea" id="RHEA-COMP:9863"/>
        <dbReference type="Rhea" id="RHEA-COMP:11604"/>
        <dbReference type="ChEBI" id="CHEBI:15378"/>
        <dbReference type="ChEBI" id="CHEBI:29999"/>
        <dbReference type="ChEBI" id="CHEBI:30616"/>
        <dbReference type="ChEBI" id="CHEBI:83421"/>
        <dbReference type="ChEBI" id="CHEBI:456216"/>
        <dbReference type="EC" id="2.7.11.1"/>
    </reaction>
</comment>
<dbReference type="InterPro" id="IPR032675">
    <property type="entry name" value="LRR_dom_sf"/>
</dbReference>
<dbReference type="EMBL" id="CM007901">
    <property type="protein sequence ID" value="OTG04960.1"/>
    <property type="molecule type" value="Genomic_DNA"/>
</dbReference>
<evidence type="ECO:0000256" key="17">
    <source>
        <dbReference type="ARBA" id="ARBA00047899"/>
    </source>
</evidence>
<dbReference type="Pfam" id="PF00560">
    <property type="entry name" value="LRR_1"/>
    <property type="match status" value="1"/>
</dbReference>
<dbReference type="Gene3D" id="3.30.200.20">
    <property type="entry name" value="Phosphorylase Kinase, domain 1"/>
    <property type="match status" value="1"/>
</dbReference>
<keyword evidence="4" id="KW-0597">Phosphoprotein</keyword>
<keyword evidence="15" id="KW-0675">Receptor</keyword>
<dbReference type="InParanoid" id="A0A251T1I7"/>
<sequence length="520" mass="57443">MVEDLSFNKLTGKIPYPSTNLSYSRTNLQYMYLTQNNFTGPIPEWLISSTNDVDVSFNHFTWDAASGPKYCPKDTTNIVEGYSSSPNVSNLFTSHQLRGEEVHINNNKFDDDKDGKCASSYYNDGNWAFSNTGNYIDYQGVSSLNMLSNKSNLHNISMYDSEIYKTARGSAISLTYYGLCLMDGNYTVKLHFAEIILTQDNSSNILGKRVFDVYVQGELVLKDFDIAKEAGGVGRAVIKRHTATVKKNTLKIQLYWAGKGTTSIPYAGCYGPIISAISVDPEFDPPGSGKKPNVGLIVGVVGGALFFVGLIIGILYKKGYFKGDLLAGRAEHPGMRPDTRVFELAEIKAATGNFNPSNKLGQGGFGSVYQGKLIDGTMVAIKQLSSRSKQGIEEFLAEIAMISMLNHDNLVKLIGFCAHEPLCLVYEYMTNNSLSHALSGELKTWSCGRLIWPVRAQIINGLARGLAYLHEESNVQIIHRDIKPSNVLLDENFNAKISDFGLAKRNYNRKSHHTTTIKGT</sequence>
<evidence type="ECO:0000256" key="16">
    <source>
        <dbReference type="ARBA" id="ARBA00023180"/>
    </source>
</evidence>
<dbReference type="InterPro" id="IPR001611">
    <property type="entry name" value="Leu-rich_rpt"/>
</dbReference>
<dbReference type="Gene3D" id="1.10.510.10">
    <property type="entry name" value="Transferase(Phosphotransferase) domain 1"/>
    <property type="match status" value="1"/>
</dbReference>
<accession>A0A251T1I7</accession>
<dbReference type="PROSITE" id="PS00107">
    <property type="entry name" value="PROTEIN_KINASE_ATP"/>
    <property type="match status" value="1"/>
</dbReference>
<evidence type="ECO:0000256" key="2">
    <source>
        <dbReference type="ARBA" id="ARBA00012513"/>
    </source>
</evidence>
<dbReference type="PANTHER" id="PTHR48006:SF68">
    <property type="entry name" value="PROTEIN KINASE DOMAIN-CONTAINING PROTEIN"/>
    <property type="match status" value="1"/>
</dbReference>
<dbReference type="FunFam" id="1.10.510.10:FF:001023">
    <property type="entry name" value="Os07g0541700 protein"/>
    <property type="match status" value="1"/>
</dbReference>
<evidence type="ECO:0000256" key="20">
    <source>
        <dbReference type="SAM" id="Phobius"/>
    </source>
</evidence>
<evidence type="ECO:0000256" key="10">
    <source>
        <dbReference type="ARBA" id="ARBA00022741"/>
    </source>
</evidence>
<dbReference type="FunFam" id="2.60.120.430:FF:000004">
    <property type="entry name" value="Putative leucine-rich repeat receptor-like serine/threonine-protein kinase"/>
    <property type="match status" value="1"/>
</dbReference>
<dbReference type="GO" id="GO:0004672">
    <property type="term" value="F:protein kinase activity"/>
    <property type="evidence" value="ECO:0000318"/>
    <property type="project" value="GO_Central"/>
</dbReference>
<evidence type="ECO:0000256" key="6">
    <source>
        <dbReference type="ARBA" id="ARBA00022679"/>
    </source>
</evidence>
<evidence type="ECO:0000256" key="19">
    <source>
        <dbReference type="PROSITE-ProRule" id="PRU10141"/>
    </source>
</evidence>
<dbReference type="SMART" id="SM00220">
    <property type="entry name" value="S_TKc"/>
    <property type="match status" value="1"/>
</dbReference>
<evidence type="ECO:0000256" key="18">
    <source>
        <dbReference type="ARBA" id="ARBA00048679"/>
    </source>
</evidence>
<dbReference type="Proteomes" id="UP000215914">
    <property type="component" value="Chromosome 12"/>
</dbReference>
<dbReference type="AlphaFoldDB" id="A0A251T1I7"/>
<dbReference type="SUPFAM" id="SSF56112">
    <property type="entry name" value="Protein kinase-like (PK-like)"/>
    <property type="match status" value="1"/>
</dbReference>
<evidence type="ECO:0000256" key="13">
    <source>
        <dbReference type="ARBA" id="ARBA00022989"/>
    </source>
</evidence>
<evidence type="ECO:0000256" key="15">
    <source>
        <dbReference type="ARBA" id="ARBA00023170"/>
    </source>
</evidence>
<keyword evidence="3" id="KW-0723">Serine/threonine-protein kinase</keyword>
<evidence type="ECO:0000256" key="7">
    <source>
        <dbReference type="ARBA" id="ARBA00022692"/>
    </source>
</evidence>
<evidence type="ECO:0000256" key="5">
    <source>
        <dbReference type="ARBA" id="ARBA00022614"/>
    </source>
</evidence>
<dbReference type="PANTHER" id="PTHR48006">
    <property type="entry name" value="LEUCINE-RICH REPEAT-CONTAINING PROTEIN DDB_G0281931-RELATED"/>
    <property type="match status" value="1"/>
</dbReference>
<protein>
    <recommendedName>
        <fullName evidence="2">non-specific serine/threonine protein kinase</fullName>
        <ecNumber evidence="2">2.7.11.1</ecNumber>
    </recommendedName>
</protein>
<keyword evidence="5" id="KW-0433">Leucine-rich repeat</keyword>
<feature type="binding site" evidence="19">
    <location>
        <position position="382"/>
    </location>
    <ligand>
        <name>ATP</name>
        <dbReference type="ChEBI" id="CHEBI:30616"/>
    </ligand>
</feature>
<dbReference type="InterPro" id="IPR051824">
    <property type="entry name" value="LRR_Rcpt-Like_S/T_Kinase"/>
</dbReference>
<keyword evidence="8" id="KW-0732">Signal</keyword>
<keyword evidence="14 20" id="KW-0472">Membrane</keyword>
<evidence type="ECO:0000256" key="4">
    <source>
        <dbReference type="ARBA" id="ARBA00022553"/>
    </source>
</evidence>
<keyword evidence="12 19" id="KW-0067">ATP-binding</keyword>
<gene>
    <name evidence="22" type="ORF">HannXRQ_Chr12g0368211</name>
</gene>
<evidence type="ECO:0000256" key="9">
    <source>
        <dbReference type="ARBA" id="ARBA00022737"/>
    </source>
</evidence>
<evidence type="ECO:0000256" key="3">
    <source>
        <dbReference type="ARBA" id="ARBA00022527"/>
    </source>
</evidence>
<proteinExistence type="predicted"/>
<dbReference type="GO" id="GO:0004674">
    <property type="term" value="F:protein serine/threonine kinase activity"/>
    <property type="evidence" value="ECO:0007669"/>
    <property type="project" value="UniProtKB-KW"/>
</dbReference>
<evidence type="ECO:0000256" key="1">
    <source>
        <dbReference type="ARBA" id="ARBA00004479"/>
    </source>
</evidence>
<keyword evidence="23" id="KW-1185">Reference proteome</keyword>
<dbReference type="EC" id="2.7.11.1" evidence="2"/>
<dbReference type="GO" id="GO:0016020">
    <property type="term" value="C:membrane"/>
    <property type="evidence" value="ECO:0007669"/>
    <property type="project" value="UniProtKB-SubCell"/>
</dbReference>
<dbReference type="InterPro" id="IPR017441">
    <property type="entry name" value="Protein_kinase_ATP_BS"/>
</dbReference>
<dbReference type="PROSITE" id="PS50011">
    <property type="entry name" value="PROTEIN_KINASE_DOM"/>
    <property type="match status" value="1"/>
</dbReference>
<evidence type="ECO:0000256" key="11">
    <source>
        <dbReference type="ARBA" id="ARBA00022777"/>
    </source>
</evidence>
<evidence type="ECO:0000313" key="22">
    <source>
        <dbReference type="EMBL" id="OTG04960.1"/>
    </source>
</evidence>
<comment type="catalytic activity">
    <reaction evidence="17">
        <text>L-threonyl-[protein] + ATP = O-phospho-L-threonyl-[protein] + ADP + H(+)</text>
        <dbReference type="Rhea" id="RHEA:46608"/>
        <dbReference type="Rhea" id="RHEA-COMP:11060"/>
        <dbReference type="Rhea" id="RHEA-COMP:11605"/>
        <dbReference type="ChEBI" id="CHEBI:15378"/>
        <dbReference type="ChEBI" id="CHEBI:30013"/>
        <dbReference type="ChEBI" id="CHEBI:30616"/>
        <dbReference type="ChEBI" id="CHEBI:61977"/>
        <dbReference type="ChEBI" id="CHEBI:456216"/>
        <dbReference type="EC" id="2.7.11.1"/>
    </reaction>
</comment>
<comment type="subcellular location">
    <subcellularLocation>
        <location evidence="1">Membrane</location>
        <topology evidence="1">Single-pass type I membrane protein</topology>
    </subcellularLocation>
</comment>
<organism evidence="22 23">
    <name type="scientific">Helianthus annuus</name>
    <name type="common">Common sunflower</name>
    <dbReference type="NCBI Taxonomy" id="4232"/>
    <lineage>
        <taxon>Eukaryota</taxon>
        <taxon>Viridiplantae</taxon>
        <taxon>Streptophyta</taxon>
        <taxon>Embryophyta</taxon>
        <taxon>Tracheophyta</taxon>
        <taxon>Spermatophyta</taxon>
        <taxon>Magnoliopsida</taxon>
        <taxon>eudicotyledons</taxon>
        <taxon>Gunneridae</taxon>
        <taxon>Pentapetalae</taxon>
        <taxon>asterids</taxon>
        <taxon>campanulids</taxon>
        <taxon>Asterales</taxon>
        <taxon>Asteraceae</taxon>
        <taxon>Asteroideae</taxon>
        <taxon>Heliantheae alliance</taxon>
        <taxon>Heliantheae</taxon>
        <taxon>Helianthus</taxon>
    </lineage>
</organism>
<dbReference type="FunFam" id="3.30.200.20:FF:000039">
    <property type="entry name" value="receptor-like protein kinase FERONIA"/>
    <property type="match status" value="1"/>
</dbReference>
<dbReference type="PROSITE" id="PS00108">
    <property type="entry name" value="PROTEIN_KINASE_ST"/>
    <property type="match status" value="1"/>
</dbReference>
<dbReference type="SUPFAM" id="SSF52058">
    <property type="entry name" value="L domain-like"/>
    <property type="match status" value="1"/>
</dbReference>
<keyword evidence="10 19" id="KW-0547">Nucleotide-binding</keyword>
<evidence type="ECO:0000256" key="14">
    <source>
        <dbReference type="ARBA" id="ARBA00023136"/>
    </source>
</evidence>
<name>A0A251T1I7_HELAN</name>
<evidence type="ECO:0000256" key="8">
    <source>
        <dbReference type="ARBA" id="ARBA00022729"/>
    </source>
</evidence>
<feature type="transmembrane region" description="Helical" evidence="20">
    <location>
        <begin position="294"/>
        <end position="316"/>
    </location>
</feature>
<keyword evidence="6" id="KW-0808">Transferase</keyword>
<evidence type="ECO:0000313" key="23">
    <source>
        <dbReference type="Proteomes" id="UP000215914"/>
    </source>
</evidence>
<keyword evidence="7 20" id="KW-0812">Transmembrane</keyword>
<dbReference type="InterPro" id="IPR011009">
    <property type="entry name" value="Kinase-like_dom_sf"/>
</dbReference>
<dbReference type="GO" id="GO:0005524">
    <property type="term" value="F:ATP binding"/>
    <property type="evidence" value="ECO:0007669"/>
    <property type="project" value="UniProtKB-UniRule"/>
</dbReference>
<evidence type="ECO:0000256" key="12">
    <source>
        <dbReference type="ARBA" id="ARBA00022840"/>
    </source>
</evidence>
<dbReference type="Gene3D" id="3.80.10.10">
    <property type="entry name" value="Ribonuclease Inhibitor"/>
    <property type="match status" value="1"/>
</dbReference>
<dbReference type="InterPro" id="IPR000719">
    <property type="entry name" value="Prot_kinase_dom"/>
</dbReference>
<dbReference type="Gene3D" id="2.60.120.430">
    <property type="entry name" value="Galactose-binding lectin"/>
    <property type="match status" value="1"/>
</dbReference>
<dbReference type="Pfam" id="PF00069">
    <property type="entry name" value="Pkinase"/>
    <property type="match status" value="1"/>
</dbReference>
<dbReference type="GO" id="GO:0045088">
    <property type="term" value="P:regulation of innate immune response"/>
    <property type="evidence" value="ECO:0000318"/>
    <property type="project" value="GO_Central"/>
</dbReference>
<reference evidence="23" key="1">
    <citation type="journal article" date="2017" name="Nature">
        <title>The sunflower genome provides insights into oil metabolism, flowering and Asterid evolution.</title>
        <authorList>
            <person name="Badouin H."/>
            <person name="Gouzy J."/>
            <person name="Grassa C.J."/>
            <person name="Murat F."/>
            <person name="Staton S.E."/>
            <person name="Cottret L."/>
            <person name="Lelandais-Briere C."/>
            <person name="Owens G.L."/>
            <person name="Carrere S."/>
            <person name="Mayjonade B."/>
            <person name="Legrand L."/>
            <person name="Gill N."/>
            <person name="Kane N.C."/>
            <person name="Bowers J.E."/>
            <person name="Hubner S."/>
            <person name="Bellec A."/>
            <person name="Berard A."/>
            <person name="Berges H."/>
            <person name="Blanchet N."/>
            <person name="Boniface M.C."/>
            <person name="Brunel D."/>
            <person name="Catrice O."/>
            <person name="Chaidir N."/>
            <person name="Claudel C."/>
            <person name="Donnadieu C."/>
            <person name="Faraut T."/>
            <person name="Fievet G."/>
            <person name="Helmstetter N."/>
            <person name="King M."/>
            <person name="Knapp S.J."/>
            <person name="Lai Z."/>
            <person name="Le Paslier M.C."/>
            <person name="Lippi Y."/>
            <person name="Lorenzon L."/>
            <person name="Mandel J.R."/>
            <person name="Marage G."/>
            <person name="Marchand G."/>
            <person name="Marquand E."/>
            <person name="Bret-Mestries E."/>
            <person name="Morien E."/>
            <person name="Nambeesan S."/>
            <person name="Nguyen T."/>
            <person name="Pegot-Espagnet P."/>
            <person name="Pouilly N."/>
            <person name="Raftis F."/>
            <person name="Sallet E."/>
            <person name="Schiex T."/>
            <person name="Thomas J."/>
            <person name="Vandecasteele C."/>
            <person name="Vares D."/>
            <person name="Vear F."/>
            <person name="Vautrin S."/>
            <person name="Crespi M."/>
            <person name="Mangin B."/>
            <person name="Burke J.M."/>
            <person name="Salse J."/>
            <person name="Munos S."/>
            <person name="Vincourt P."/>
            <person name="Rieseberg L.H."/>
            <person name="Langlade N.B."/>
        </authorList>
    </citation>
    <scope>NUCLEOTIDE SEQUENCE [LARGE SCALE GENOMIC DNA]</scope>
    <source>
        <strain evidence="23">cv. SF193</strain>
    </source>
</reference>
<keyword evidence="9" id="KW-0677">Repeat</keyword>
<feature type="domain" description="Protein kinase" evidence="21">
    <location>
        <begin position="354"/>
        <end position="520"/>
    </location>
</feature>
<dbReference type="InterPro" id="IPR021720">
    <property type="entry name" value="Malectin_dom"/>
</dbReference>